<gene>
    <name evidence="3" type="primary">LOC127749617</name>
</gene>
<dbReference type="GeneID" id="127749617"/>
<dbReference type="KEGG" id="foc:127749617"/>
<dbReference type="Proteomes" id="UP000504606">
    <property type="component" value="Unplaced"/>
</dbReference>
<name>A0A9C6TY29_FRAOC</name>
<keyword evidence="2" id="KW-1185">Reference proteome</keyword>
<evidence type="ECO:0000313" key="3">
    <source>
        <dbReference type="RefSeq" id="XP_052124436.1"/>
    </source>
</evidence>
<organism evidence="2 3">
    <name type="scientific">Frankliniella occidentalis</name>
    <name type="common">Western flower thrips</name>
    <name type="synonym">Euthrips occidentalis</name>
    <dbReference type="NCBI Taxonomy" id="133901"/>
    <lineage>
        <taxon>Eukaryota</taxon>
        <taxon>Metazoa</taxon>
        <taxon>Ecdysozoa</taxon>
        <taxon>Arthropoda</taxon>
        <taxon>Hexapoda</taxon>
        <taxon>Insecta</taxon>
        <taxon>Pterygota</taxon>
        <taxon>Neoptera</taxon>
        <taxon>Paraneoptera</taxon>
        <taxon>Thysanoptera</taxon>
        <taxon>Terebrantia</taxon>
        <taxon>Thripoidea</taxon>
        <taxon>Thripidae</taxon>
        <taxon>Frankliniella</taxon>
    </lineage>
</organism>
<dbReference type="AlphaFoldDB" id="A0A9C6TY29"/>
<accession>A0A9C6TY29</accession>
<dbReference type="RefSeq" id="XP_052124436.1">
    <property type="nucleotide sequence ID" value="XM_052268476.1"/>
</dbReference>
<evidence type="ECO:0000313" key="2">
    <source>
        <dbReference type="Proteomes" id="UP000504606"/>
    </source>
</evidence>
<sequence>MSAMGTVLHHMVVLLTWTSIVFAKISVQLSQDPNMLPEIVLQIATQFFPIGHLALIYEDVSNAGGVSRALQMEGRWPLISVTAVPSVWHSCAVLEKHRPASYVMIGDFNDISKVAIGLRTRHPTRWNSTAHFLLLIR</sequence>
<proteinExistence type="predicted"/>
<keyword evidence="1" id="KW-0732">Signal</keyword>
<evidence type="ECO:0000256" key="1">
    <source>
        <dbReference type="SAM" id="SignalP"/>
    </source>
</evidence>
<reference evidence="3" key="1">
    <citation type="submission" date="2025-08" db="UniProtKB">
        <authorList>
            <consortium name="RefSeq"/>
        </authorList>
    </citation>
    <scope>IDENTIFICATION</scope>
    <source>
        <tissue evidence="3">Whole organism</tissue>
    </source>
</reference>
<feature type="signal peptide" evidence="1">
    <location>
        <begin position="1"/>
        <end position="23"/>
    </location>
</feature>
<feature type="chain" id="PRO_5039566075" evidence="1">
    <location>
        <begin position="24"/>
        <end position="137"/>
    </location>
</feature>
<protein>
    <submittedName>
        <fullName evidence="3">Uncharacterized protein LOC127749617</fullName>
    </submittedName>
</protein>